<keyword evidence="7" id="KW-1185">Reference proteome</keyword>
<dbReference type="InterPro" id="IPR002367">
    <property type="entry name" value="Nociceptin"/>
</dbReference>
<comment type="subcellular location">
    <subcellularLocation>
        <location evidence="1">Secreted</location>
    </subcellularLocation>
</comment>
<dbReference type="CTD" id="5368"/>
<name>A0A6P8QY21_GEOSA</name>
<dbReference type="OrthoDB" id="9884757at2759"/>
<keyword evidence="6" id="KW-0732">Signal</keyword>
<dbReference type="KEGG" id="gsh:117356400"/>
<dbReference type="InterPro" id="IPR006024">
    <property type="entry name" value="Opioid_neupept"/>
</dbReference>
<dbReference type="GO" id="GO:0031628">
    <property type="term" value="F:opioid receptor binding"/>
    <property type="evidence" value="ECO:0007669"/>
    <property type="project" value="TreeGrafter"/>
</dbReference>
<dbReference type="Proteomes" id="UP000515159">
    <property type="component" value="Chromosome 3"/>
</dbReference>
<dbReference type="GO" id="GO:0043679">
    <property type="term" value="C:axon terminus"/>
    <property type="evidence" value="ECO:0007669"/>
    <property type="project" value="TreeGrafter"/>
</dbReference>
<dbReference type="GO" id="GO:0043025">
    <property type="term" value="C:neuronal cell body"/>
    <property type="evidence" value="ECO:0007669"/>
    <property type="project" value="TreeGrafter"/>
</dbReference>
<dbReference type="GO" id="GO:0007600">
    <property type="term" value="P:sensory perception"/>
    <property type="evidence" value="ECO:0007669"/>
    <property type="project" value="TreeGrafter"/>
</dbReference>
<evidence type="ECO:0000256" key="5">
    <source>
        <dbReference type="SAM" id="MobiDB-lite"/>
    </source>
</evidence>
<dbReference type="GO" id="GO:0005576">
    <property type="term" value="C:extracellular region"/>
    <property type="evidence" value="ECO:0007669"/>
    <property type="project" value="UniProtKB-SubCell"/>
</dbReference>
<dbReference type="PANTHER" id="PTHR11438:SF2">
    <property type="entry name" value="PREPRONOCICEPTIN"/>
    <property type="match status" value="1"/>
</dbReference>
<dbReference type="GO" id="GO:0005886">
    <property type="term" value="C:plasma membrane"/>
    <property type="evidence" value="ECO:0007669"/>
    <property type="project" value="TreeGrafter"/>
</dbReference>
<dbReference type="GO" id="GO:0007218">
    <property type="term" value="P:neuropeptide signaling pathway"/>
    <property type="evidence" value="ECO:0007669"/>
    <property type="project" value="InterPro"/>
</dbReference>
<reference evidence="8" key="1">
    <citation type="submission" date="2025-08" db="UniProtKB">
        <authorList>
            <consortium name="RefSeq"/>
        </authorList>
    </citation>
    <scope>IDENTIFICATION</scope>
</reference>
<evidence type="ECO:0000256" key="1">
    <source>
        <dbReference type="ARBA" id="ARBA00004613"/>
    </source>
</evidence>
<feature type="signal peptide" evidence="6">
    <location>
        <begin position="1"/>
        <end position="19"/>
    </location>
</feature>
<evidence type="ECO:0000313" key="8">
    <source>
        <dbReference type="RefSeq" id="XP_033791446.1"/>
    </source>
</evidence>
<evidence type="ECO:0000313" key="7">
    <source>
        <dbReference type="Proteomes" id="UP000515159"/>
    </source>
</evidence>
<proteinExistence type="inferred from homology"/>
<evidence type="ECO:0000256" key="3">
    <source>
        <dbReference type="ARBA" id="ARBA00022525"/>
    </source>
</evidence>
<dbReference type="PRINTS" id="PR01031">
    <property type="entry name" value="ORPHNNPRCRSR"/>
</dbReference>
<dbReference type="AlphaFoldDB" id="A0A6P8QY21"/>
<evidence type="ECO:0000256" key="2">
    <source>
        <dbReference type="ARBA" id="ARBA00008543"/>
    </source>
</evidence>
<keyword evidence="3" id="KW-0964">Secreted</keyword>
<evidence type="ECO:0000256" key="6">
    <source>
        <dbReference type="SAM" id="SignalP"/>
    </source>
</evidence>
<dbReference type="GO" id="GO:0030425">
    <property type="term" value="C:dendrite"/>
    <property type="evidence" value="ECO:0007669"/>
    <property type="project" value="TreeGrafter"/>
</dbReference>
<keyword evidence="4" id="KW-1015">Disulfide bond</keyword>
<feature type="region of interest" description="Disordered" evidence="5">
    <location>
        <begin position="214"/>
        <end position="235"/>
    </location>
</feature>
<dbReference type="Pfam" id="PF01160">
    <property type="entry name" value="Opiods_neuropep"/>
    <property type="match status" value="1"/>
</dbReference>
<dbReference type="PANTHER" id="PTHR11438">
    <property type="entry name" value="PROENKEPHALIN"/>
    <property type="match status" value="1"/>
</dbReference>
<dbReference type="GO" id="GO:0007268">
    <property type="term" value="P:chemical synaptic transmission"/>
    <property type="evidence" value="ECO:0007669"/>
    <property type="project" value="InterPro"/>
</dbReference>
<dbReference type="RefSeq" id="XP_033791446.1">
    <property type="nucleotide sequence ID" value="XM_033935555.1"/>
</dbReference>
<gene>
    <name evidence="8" type="primary">PNOC</name>
</gene>
<evidence type="ECO:0000256" key="4">
    <source>
        <dbReference type="ARBA" id="ARBA00023157"/>
    </source>
</evidence>
<sequence length="235" mass="27348">MKTLLWTLVLLCLFTYVLSDCQRDCLTCNEHLHHEDSFNTLVCIEECEGEVYSGVIWKMCKKVLTKTAIQRSVDSTEYNTYKPLEMGDGLFRSNTKHLEDLTKLVDLSKIEKEKRLSKISDLIQEQEEEDNTIDRSETPMHMTEPDVFSDLQSQSQDISKRYGGFLKGKYTYRKFLEPARGMQKRFGGFIGARKSLRKLNNQKRLIKLLKQYKGKSTRSSEYDSLSADINEENEI</sequence>
<protein>
    <submittedName>
        <fullName evidence="8">Prepronociceptin</fullName>
    </submittedName>
</protein>
<dbReference type="FunCoup" id="A0A6P8QY21">
    <property type="interactions" value="329"/>
</dbReference>
<dbReference type="GeneID" id="117356400"/>
<accession>A0A6P8QY21</accession>
<feature type="chain" id="PRO_5027907315" evidence="6">
    <location>
        <begin position="20"/>
        <end position="235"/>
    </location>
</feature>
<dbReference type="PRINTS" id="PR01028">
    <property type="entry name" value="OPIOIDPRCRSR"/>
</dbReference>
<organism evidence="7 8">
    <name type="scientific">Geotrypetes seraphini</name>
    <name type="common">Gaboon caecilian</name>
    <name type="synonym">Caecilia seraphini</name>
    <dbReference type="NCBI Taxonomy" id="260995"/>
    <lineage>
        <taxon>Eukaryota</taxon>
        <taxon>Metazoa</taxon>
        <taxon>Chordata</taxon>
        <taxon>Craniata</taxon>
        <taxon>Vertebrata</taxon>
        <taxon>Euteleostomi</taxon>
        <taxon>Amphibia</taxon>
        <taxon>Gymnophiona</taxon>
        <taxon>Geotrypetes</taxon>
    </lineage>
</organism>
<comment type="similarity">
    <text evidence="2">Belongs to the opioid neuropeptide precursor family.</text>
</comment>
<dbReference type="InParanoid" id="A0A6P8QY21"/>